<sequence>MPLAPLGDPFGLTPENVNSSPSPEQPPKPVSCFFILIAFQLDGMEIKLTREKTTKSFRQRFLIGYYQMLSETPNARLAKIRFGKKVVDREFIGKQLVDRE</sequence>
<evidence type="ECO:0000313" key="2">
    <source>
        <dbReference type="EMBL" id="VDL72316.1"/>
    </source>
</evidence>
<dbReference type="WBParaSite" id="NBR_0000872601-mRNA-1">
    <property type="protein sequence ID" value="NBR_0000872601-mRNA-1"/>
    <property type="gene ID" value="NBR_0000872601"/>
</dbReference>
<evidence type="ECO:0000256" key="1">
    <source>
        <dbReference type="SAM" id="MobiDB-lite"/>
    </source>
</evidence>
<name>A0A0N4XZT9_NIPBR</name>
<proteinExistence type="predicted"/>
<accession>A0A0N4XZT9</accession>
<keyword evidence="3" id="KW-1185">Reference proteome</keyword>
<dbReference type="EMBL" id="UYSL01020043">
    <property type="protein sequence ID" value="VDL72316.1"/>
    <property type="molecule type" value="Genomic_DNA"/>
</dbReference>
<gene>
    <name evidence="2" type="ORF">NBR_LOCUS8727</name>
</gene>
<reference evidence="4" key="1">
    <citation type="submission" date="2017-02" db="UniProtKB">
        <authorList>
            <consortium name="WormBaseParasite"/>
        </authorList>
    </citation>
    <scope>IDENTIFICATION</scope>
</reference>
<reference evidence="2 3" key="2">
    <citation type="submission" date="2018-11" db="EMBL/GenBank/DDBJ databases">
        <authorList>
            <consortium name="Pathogen Informatics"/>
        </authorList>
    </citation>
    <scope>NUCLEOTIDE SEQUENCE [LARGE SCALE GENOMIC DNA]</scope>
</reference>
<feature type="region of interest" description="Disordered" evidence="1">
    <location>
        <begin position="1"/>
        <end position="27"/>
    </location>
</feature>
<dbReference type="AlphaFoldDB" id="A0A0N4XZT9"/>
<evidence type="ECO:0000313" key="3">
    <source>
        <dbReference type="Proteomes" id="UP000271162"/>
    </source>
</evidence>
<evidence type="ECO:0000313" key="4">
    <source>
        <dbReference type="WBParaSite" id="NBR_0000872601-mRNA-1"/>
    </source>
</evidence>
<organism evidence="4">
    <name type="scientific">Nippostrongylus brasiliensis</name>
    <name type="common">Rat hookworm</name>
    <dbReference type="NCBI Taxonomy" id="27835"/>
    <lineage>
        <taxon>Eukaryota</taxon>
        <taxon>Metazoa</taxon>
        <taxon>Ecdysozoa</taxon>
        <taxon>Nematoda</taxon>
        <taxon>Chromadorea</taxon>
        <taxon>Rhabditida</taxon>
        <taxon>Rhabditina</taxon>
        <taxon>Rhabditomorpha</taxon>
        <taxon>Strongyloidea</taxon>
        <taxon>Heligmosomidae</taxon>
        <taxon>Nippostrongylus</taxon>
    </lineage>
</organism>
<protein>
    <submittedName>
        <fullName evidence="4">Ubiquitin-like domain-containing protein</fullName>
    </submittedName>
</protein>
<dbReference type="Proteomes" id="UP000271162">
    <property type="component" value="Unassembled WGS sequence"/>
</dbReference>